<feature type="transmembrane region" description="Helical" evidence="1">
    <location>
        <begin position="143"/>
        <end position="164"/>
    </location>
</feature>
<dbReference type="Pfam" id="PF13367">
    <property type="entry name" value="PrsW-protease"/>
    <property type="match status" value="1"/>
</dbReference>
<dbReference type="EMBL" id="JAMGBC010000001">
    <property type="protein sequence ID" value="MCL6678099.1"/>
    <property type="molecule type" value="Genomic_DNA"/>
</dbReference>
<feature type="transmembrane region" description="Helical" evidence="1">
    <location>
        <begin position="210"/>
        <end position="231"/>
    </location>
</feature>
<keyword evidence="1" id="KW-1133">Transmembrane helix</keyword>
<proteinExistence type="predicted"/>
<evidence type="ECO:0000256" key="1">
    <source>
        <dbReference type="SAM" id="Phobius"/>
    </source>
</evidence>
<feature type="transmembrane region" description="Helical" evidence="1">
    <location>
        <begin position="49"/>
        <end position="65"/>
    </location>
</feature>
<dbReference type="Proteomes" id="UP001165343">
    <property type="component" value="Unassembled WGS sequence"/>
</dbReference>
<keyword evidence="2" id="KW-0378">Hydrolase</keyword>
<evidence type="ECO:0000313" key="3">
    <source>
        <dbReference type="Proteomes" id="UP001165343"/>
    </source>
</evidence>
<keyword evidence="1" id="KW-0472">Membrane</keyword>
<dbReference type="PANTHER" id="PTHR36844">
    <property type="entry name" value="PROTEASE PRSW"/>
    <property type="match status" value="1"/>
</dbReference>
<sequence>MARFAEDHVMAPFLAESAHWAFALVPVLILLAVFVWLDAFKLMRFREILFLLLLGGVAAGVAYPISGRFIDTLPIGFSNYSRFVAPWIEEALKAFVIIGLFRFNRIGYKLDAVISGFAIGAGFSVVENIIYLTIFPQYGTGTWLVRGLGTAVMHGSTLAMLAAIAHEFAERETREASTDFNFNFLWFLPGYLVAVAIHTAFNQFPDQPMIAMMAAAVLAPIAIMTVFQFGAAEAERWLRTECAAHQAQLETLRAGSWPDSPAGRRIAALAERLGPETAKRMRRYWELQTWLVVQAEETLIEEAVGDASVDEAEVRSAFAELDGLRRALGRSSFAALKALLPFSRNDYWEISELRQRL</sequence>
<dbReference type="GO" id="GO:0008237">
    <property type="term" value="F:metallopeptidase activity"/>
    <property type="evidence" value="ECO:0007669"/>
    <property type="project" value="UniProtKB-KW"/>
</dbReference>
<feature type="transmembrane region" description="Helical" evidence="1">
    <location>
        <begin position="110"/>
        <end position="131"/>
    </location>
</feature>
<feature type="transmembrane region" description="Helical" evidence="1">
    <location>
        <begin position="85"/>
        <end position="103"/>
    </location>
</feature>
<evidence type="ECO:0000313" key="2">
    <source>
        <dbReference type="EMBL" id="MCL6678099.1"/>
    </source>
</evidence>
<accession>A0ABT0RCY7</accession>
<reference evidence="2" key="1">
    <citation type="submission" date="2022-05" db="EMBL/GenBank/DDBJ databases">
        <authorList>
            <person name="Jo J.-H."/>
            <person name="Im W.-T."/>
        </authorList>
    </citation>
    <scope>NUCLEOTIDE SEQUENCE</scope>
    <source>
        <strain evidence="2">RG327</strain>
    </source>
</reference>
<keyword evidence="1" id="KW-0812">Transmembrane</keyword>
<dbReference type="PANTHER" id="PTHR36844:SF1">
    <property type="entry name" value="PROTEASE PRSW"/>
    <property type="match status" value="1"/>
</dbReference>
<keyword evidence="2" id="KW-0645">Protease</keyword>
<gene>
    <name evidence="2" type="ORF">LZ519_02020</name>
</gene>
<protein>
    <submittedName>
        <fullName evidence="2">PrsW family intramembrane metalloprotease</fullName>
    </submittedName>
</protein>
<comment type="caution">
    <text evidence="2">The sequence shown here is derived from an EMBL/GenBank/DDBJ whole genome shotgun (WGS) entry which is preliminary data.</text>
</comment>
<dbReference type="InterPro" id="IPR026898">
    <property type="entry name" value="PrsW"/>
</dbReference>
<keyword evidence="2" id="KW-0482">Metalloprotease</keyword>
<feature type="transmembrane region" description="Helical" evidence="1">
    <location>
        <begin position="184"/>
        <end position="204"/>
    </location>
</feature>
<dbReference type="RefSeq" id="WP_249867071.1">
    <property type="nucleotide sequence ID" value="NZ_JAMGBC010000001.1"/>
</dbReference>
<organism evidence="2 3">
    <name type="scientific">Sphingomonas anseongensis</name>
    <dbReference type="NCBI Taxonomy" id="2908207"/>
    <lineage>
        <taxon>Bacteria</taxon>
        <taxon>Pseudomonadati</taxon>
        <taxon>Pseudomonadota</taxon>
        <taxon>Alphaproteobacteria</taxon>
        <taxon>Sphingomonadales</taxon>
        <taxon>Sphingomonadaceae</taxon>
        <taxon>Sphingomonas</taxon>
    </lineage>
</organism>
<feature type="transmembrane region" description="Helical" evidence="1">
    <location>
        <begin position="20"/>
        <end position="37"/>
    </location>
</feature>
<name>A0ABT0RCY7_9SPHN</name>
<keyword evidence="3" id="KW-1185">Reference proteome</keyword>